<dbReference type="AlphaFoldDB" id="A0A2S7WEA9"/>
<dbReference type="SUPFAM" id="SSF56436">
    <property type="entry name" value="C-type lectin-like"/>
    <property type="match status" value="1"/>
</dbReference>
<dbReference type="InterPro" id="IPR016187">
    <property type="entry name" value="CTDL_fold"/>
</dbReference>
<organism evidence="3 4">
    <name type="scientific">Polaribacter gangjinensis</name>
    <dbReference type="NCBI Taxonomy" id="574710"/>
    <lineage>
        <taxon>Bacteria</taxon>
        <taxon>Pseudomonadati</taxon>
        <taxon>Bacteroidota</taxon>
        <taxon>Flavobacteriia</taxon>
        <taxon>Flavobacteriales</taxon>
        <taxon>Flavobacteriaceae</taxon>
    </lineage>
</organism>
<dbReference type="InterPro" id="IPR051043">
    <property type="entry name" value="Sulfatase_Mod_Factor_Kinase"/>
</dbReference>
<keyword evidence="1" id="KW-0732">Signal</keyword>
<comment type="caution">
    <text evidence="3">The sequence shown here is derived from an EMBL/GenBank/DDBJ whole genome shotgun (WGS) entry which is preliminary data.</text>
</comment>
<accession>A0A2S7WEA9</accession>
<name>A0A2S7WEA9_9FLAO</name>
<dbReference type="PANTHER" id="PTHR23150">
    <property type="entry name" value="SULFATASE MODIFYING FACTOR 1, 2"/>
    <property type="match status" value="1"/>
</dbReference>
<evidence type="ECO:0000313" key="3">
    <source>
        <dbReference type="EMBL" id="PQJ75943.1"/>
    </source>
</evidence>
<evidence type="ECO:0000313" key="4">
    <source>
        <dbReference type="Proteomes" id="UP000237608"/>
    </source>
</evidence>
<evidence type="ECO:0000259" key="2">
    <source>
        <dbReference type="Pfam" id="PF03781"/>
    </source>
</evidence>
<feature type="signal peptide" evidence="1">
    <location>
        <begin position="1"/>
        <end position="23"/>
    </location>
</feature>
<dbReference type="OrthoDB" id="1419587at2"/>
<dbReference type="EMBL" id="MSCL01000001">
    <property type="protein sequence ID" value="PQJ75943.1"/>
    <property type="molecule type" value="Genomic_DNA"/>
</dbReference>
<evidence type="ECO:0000256" key="1">
    <source>
        <dbReference type="SAM" id="SignalP"/>
    </source>
</evidence>
<gene>
    <name evidence="3" type="ORF">BTO13_12230</name>
</gene>
<protein>
    <recommendedName>
        <fullName evidence="2">Sulfatase-modifying factor enzyme-like domain-containing protein</fullName>
    </recommendedName>
</protein>
<feature type="domain" description="Sulfatase-modifying factor enzyme-like" evidence="2">
    <location>
        <begin position="44"/>
        <end position="206"/>
    </location>
</feature>
<keyword evidence="4" id="KW-1185">Reference proteome</keyword>
<dbReference type="InterPro" id="IPR042095">
    <property type="entry name" value="SUMF_sf"/>
</dbReference>
<reference evidence="3 4" key="1">
    <citation type="submission" date="2016-12" db="EMBL/GenBank/DDBJ databases">
        <title>Trade-off between light-utilization and light-protection in marine flavobacteria.</title>
        <authorList>
            <person name="Kumagai Y."/>
            <person name="Yoshizawa S."/>
            <person name="Kogure K."/>
            <person name="Iwasaki W."/>
        </authorList>
    </citation>
    <scope>NUCLEOTIDE SEQUENCE [LARGE SCALE GENOMIC DNA]</scope>
    <source>
        <strain evidence="3 4">KCTC 22729</strain>
    </source>
</reference>
<feature type="chain" id="PRO_5015460410" description="Sulfatase-modifying factor enzyme-like domain-containing protein" evidence="1">
    <location>
        <begin position="24"/>
        <end position="310"/>
    </location>
</feature>
<proteinExistence type="predicted"/>
<dbReference type="RefSeq" id="WP_105047090.1">
    <property type="nucleotide sequence ID" value="NZ_CP150662.1"/>
</dbReference>
<dbReference type="Gene3D" id="3.90.1580.10">
    <property type="entry name" value="paralog of FGE (formylglycine-generating enzyme)"/>
    <property type="match status" value="1"/>
</dbReference>
<dbReference type="Proteomes" id="UP000237608">
    <property type="component" value="Unassembled WGS sequence"/>
</dbReference>
<dbReference type="GO" id="GO:0120147">
    <property type="term" value="F:formylglycine-generating oxidase activity"/>
    <property type="evidence" value="ECO:0007669"/>
    <property type="project" value="TreeGrafter"/>
</dbReference>
<dbReference type="Pfam" id="PF03781">
    <property type="entry name" value="FGE-sulfatase"/>
    <property type="match status" value="1"/>
</dbReference>
<sequence length="310" mass="36113">MNRKLLACLILITSVFFINICSAQKSNIINNFVEIKKDTLGNKHHFYISKSAVSVHDYQDYLNFLGLKLPEPPPDYGWYNTNLPMVSISYNDFLAYINWLTDFYNVKFRALTNEEWVIAAANQENHLQKLSLSQPAEVDFIRPNKYGISGMNGNVWEWTSTLKDNEYNIIRGGSYMESMHPDSLNVNKTSAIHASLKLTDVGFRLAMDAKEMKKYQFATKVENLIQKLFPEYTNIRVEPDALYLNDGEISWKQKLDIVKIDYKEMKLTFCCLEDDTNSNNNIEFYFAKEDRKLVKELKIIINNRDLTIFE</sequence>
<dbReference type="InterPro" id="IPR005532">
    <property type="entry name" value="SUMF_dom"/>
</dbReference>
<dbReference type="PANTHER" id="PTHR23150:SF19">
    <property type="entry name" value="FORMYLGLYCINE-GENERATING ENZYME"/>
    <property type="match status" value="1"/>
</dbReference>